<evidence type="ECO:0000259" key="2">
    <source>
        <dbReference type="PROSITE" id="PS00028"/>
    </source>
</evidence>
<feature type="compositionally biased region" description="Polar residues" evidence="1">
    <location>
        <begin position="1152"/>
        <end position="1167"/>
    </location>
</feature>
<feature type="compositionally biased region" description="Polar residues" evidence="1">
    <location>
        <begin position="24"/>
        <end position="39"/>
    </location>
</feature>
<organism evidence="3 4">
    <name type="scientific">Lomentospora prolificans</name>
    <dbReference type="NCBI Taxonomy" id="41688"/>
    <lineage>
        <taxon>Eukaryota</taxon>
        <taxon>Fungi</taxon>
        <taxon>Dikarya</taxon>
        <taxon>Ascomycota</taxon>
        <taxon>Pezizomycotina</taxon>
        <taxon>Sordariomycetes</taxon>
        <taxon>Hypocreomycetidae</taxon>
        <taxon>Microascales</taxon>
        <taxon>Microascaceae</taxon>
        <taxon>Lomentospora</taxon>
    </lineage>
</organism>
<dbReference type="OrthoDB" id="5315052at2759"/>
<feature type="compositionally biased region" description="Polar residues" evidence="1">
    <location>
        <begin position="53"/>
        <end position="78"/>
    </location>
</feature>
<feature type="compositionally biased region" description="Polar residues" evidence="1">
    <location>
        <begin position="530"/>
        <end position="539"/>
    </location>
</feature>
<feature type="compositionally biased region" description="Low complexity" evidence="1">
    <location>
        <begin position="167"/>
        <end position="180"/>
    </location>
</feature>
<feature type="region of interest" description="Disordered" evidence="1">
    <location>
        <begin position="566"/>
        <end position="586"/>
    </location>
</feature>
<evidence type="ECO:0000256" key="1">
    <source>
        <dbReference type="SAM" id="MobiDB-lite"/>
    </source>
</evidence>
<gene>
    <name evidence="3" type="ORF">jhhlp_002264</name>
</gene>
<keyword evidence="4" id="KW-1185">Reference proteome</keyword>
<feature type="region of interest" description="Disordered" evidence="1">
    <location>
        <begin position="1064"/>
        <end position="1083"/>
    </location>
</feature>
<feature type="domain" description="C2H2-type" evidence="2">
    <location>
        <begin position="922"/>
        <end position="942"/>
    </location>
</feature>
<comment type="caution">
    <text evidence="3">The sequence shown here is derived from an EMBL/GenBank/DDBJ whole genome shotgun (WGS) entry which is preliminary data.</text>
</comment>
<dbReference type="AlphaFoldDB" id="A0A2N3NDS9"/>
<proteinExistence type="predicted"/>
<name>A0A2N3NDS9_9PEZI</name>
<dbReference type="PANTHER" id="PTHR35391:SF3">
    <property type="entry name" value="FINGER DOMAIN PROTEIN, PUTATIVE (AFU_ORTHOLOGUE AFUA_8G04300)-RELATED"/>
    <property type="match status" value="1"/>
</dbReference>
<feature type="region of interest" description="Disordered" evidence="1">
    <location>
        <begin position="503"/>
        <end position="539"/>
    </location>
</feature>
<evidence type="ECO:0000313" key="3">
    <source>
        <dbReference type="EMBL" id="PKS10512.1"/>
    </source>
</evidence>
<sequence>MASTTLPVSSDSFHNAFVADAGTYPSQPASRHRSASSSGLIDAGHLSPHRPPRSNSASPNQHTGSHTPADSFSTFEHCQSSDFGGDDDPFFGVDFSNEGGTPTFLEDSFAAASKVSPKQSPFSPPTQAGFIMGATGVGANPSTGPGSNYPLTPDLANSPQLTRKQTLTSPPLSLPNSVSPQELQRPFNPPPSGRERLQLTPGGSCHSSDDGLPSAPSTAPKPIQSPLVTVSDWGKGPLPLSHAVDPPPFEPDTLVRPPSARSTPGDLILNLADGAAGPFRDNTGTWLRDPATGHGGLDPENRPRTAIDSVNDLVSRREIEERKKVVASWLDQNSTDPLAPVQPRTSLDRTEIAEDGQDDGIPLGDKTENKFVSGQTYFVGRGGELTSQDLEIIYSNRNWADAPQVHPITANGTKRYQPESSQAAIAQFERMCQDNASIISDAATWGTRRRSVAALTDIDVEGLSGNLLKKLTISRGDPRKQGGGLLNGFRTLVRKPSATLKRSFSGHDETNFANATGEKPDTTAHLAPPTRTSSWGKKPTPSINTALVSMGQSVAAVGAGQAGQAHGRSGSISATSVTSPKSPFGGLTVKNTIRRPRSKSDLPRSNTKLQAGSNLADLWKKNGGPPVGTIATSTITVPFASTSITHPISLDAEEDDDDDLDFEDSEMRIESSGLIEMITPTFDGFKSHILRLNPTLSPSSYLVDRIAQQQVIRYKALLNAKVKHMQQGPSCLCGPLCVALGGSARPLDQKGEPRNHDNLSSPDNDMTPIEGVLTPDSFPQDIPMPPTSTLPAEIECQLCYQAKKFQKPSDWTKHVHEDVQPFTCTWERCREPKIFKRKADWVRHENEGHRHLEWWECDVDDCTHKCYRRDNFLQHLVREHKFDEPRYKTKAALKKHGGNDPTWQKVEQCHVETEKRAQEEPCRFCGKQLPSWKKLTVHLAKHMEQISLPTLRLVAIKNVTADTVVSPVQDKPRALLDLQSSPDPLHSAYSTSGFGGNTGPQKHSPMGTVPVSITYQSSTSVFDLNMNSALGSNSFQDSYVVRQFSSDAMENELRGQNVPDIANSGQGRAMYGQSPPGHSSFQPAQGLQRVQSLPIDTNSYMGSANSNTFIAVPPSAESFSATSTGLGLQDGTGYMGVPINLGGMMDPGEASFTHQGSVSPYSSSPHQASAGHFYQAQ</sequence>
<dbReference type="EMBL" id="NLAX01000008">
    <property type="protein sequence ID" value="PKS10512.1"/>
    <property type="molecule type" value="Genomic_DNA"/>
</dbReference>
<feature type="region of interest" description="Disordered" evidence="1">
    <location>
        <begin position="1146"/>
        <end position="1177"/>
    </location>
</feature>
<dbReference type="PROSITE" id="PS00028">
    <property type="entry name" value="ZINC_FINGER_C2H2_1"/>
    <property type="match status" value="2"/>
</dbReference>
<dbReference type="Proteomes" id="UP000233524">
    <property type="component" value="Unassembled WGS sequence"/>
</dbReference>
<reference evidence="3 4" key="1">
    <citation type="journal article" date="2017" name="G3 (Bethesda)">
        <title>First Draft Genome Sequence of the Pathogenic Fungus Lomentospora prolificans (Formerly Scedosporium prolificans).</title>
        <authorList>
            <person name="Luo R."/>
            <person name="Zimin A."/>
            <person name="Workman R."/>
            <person name="Fan Y."/>
            <person name="Pertea G."/>
            <person name="Grossman N."/>
            <person name="Wear M.P."/>
            <person name="Jia B."/>
            <person name="Miller H."/>
            <person name="Casadevall A."/>
            <person name="Timp W."/>
            <person name="Zhang S.X."/>
            <person name="Salzberg S.L."/>
        </authorList>
    </citation>
    <scope>NUCLEOTIDE SEQUENCE [LARGE SCALE GENOMIC DNA]</scope>
    <source>
        <strain evidence="3 4">JHH-5317</strain>
    </source>
</reference>
<feature type="compositionally biased region" description="Polar residues" evidence="1">
    <location>
        <begin position="572"/>
        <end position="581"/>
    </location>
</feature>
<feature type="region of interest" description="Disordered" evidence="1">
    <location>
        <begin position="21"/>
        <end position="83"/>
    </location>
</feature>
<feature type="domain" description="C2H2-type" evidence="2">
    <location>
        <begin position="857"/>
        <end position="880"/>
    </location>
</feature>
<accession>A0A2N3NDS9</accession>
<dbReference type="SMART" id="SM00355">
    <property type="entry name" value="ZnF_C2H2"/>
    <property type="match status" value="3"/>
</dbReference>
<dbReference type="InParanoid" id="A0A2N3NDS9"/>
<protein>
    <recommendedName>
        <fullName evidence="2">C2H2-type domain-containing protein</fullName>
    </recommendedName>
</protein>
<dbReference type="STRING" id="41688.A0A2N3NDS9"/>
<feature type="region of interest" description="Disordered" evidence="1">
    <location>
        <begin position="115"/>
        <end position="305"/>
    </location>
</feature>
<feature type="compositionally biased region" description="Polar residues" evidence="1">
    <location>
        <begin position="140"/>
        <end position="166"/>
    </location>
</feature>
<evidence type="ECO:0000313" key="4">
    <source>
        <dbReference type="Proteomes" id="UP000233524"/>
    </source>
</evidence>
<dbReference type="InterPro" id="IPR013087">
    <property type="entry name" value="Znf_C2H2_type"/>
</dbReference>
<dbReference type="PANTHER" id="PTHR35391">
    <property type="entry name" value="C2H2-TYPE DOMAIN-CONTAINING PROTEIN-RELATED"/>
    <property type="match status" value="1"/>
</dbReference>
<dbReference type="VEuPathDB" id="FungiDB:jhhlp_002264"/>